<feature type="signal peptide" evidence="6">
    <location>
        <begin position="1"/>
        <end position="22"/>
    </location>
</feature>
<evidence type="ECO:0008006" key="11">
    <source>
        <dbReference type="Google" id="ProtNLM"/>
    </source>
</evidence>
<dbReference type="eggNOG" id="COG3193">
    <property type="taxonomic scope" value="Bacteria"/>
</dbReference>
<keyword evidence="4" id="KW-0472">Membrane</keyword>
<dbReference type="STRING" id="742767.HMPREF9456_01805"/>
<dbReference type="Proteomes" id="UP000006420">
    <property type="component" value="Unassembled WGS sequence"/>
</dbReference>
<dbReference type="SUPFAM" id="SSF48452">
    <property type="entry name" value="TPR-like"/>
    <property type="match status" value="1"/>
</dbReference>
<dbReference type="PROSITE" id="PS51257">
    <property type="entry name" value="PROKAR_LIPOPROTEIN"/>
    <property type="match status" value="1"/>
</dbReference>
<dbReference type="Gene3D" id="1.25.40.900">
    <property type="match status" value="1"/>
</dbReference>
<dbReference type="OrthoDB" id="630434at2"/>
<feature type="domain" description="RagB/SusD" evidence="7">
    <location>
        <begin position="337"/>
        <end position="467"/>
    </location>
</feature>
<dbReference type="InterPro" id="IPR033985">
    <property type="entry name" value="SusD-like_N"/>
</dbReference>
<evidence type="ECO:0000256" key="5">
    <source>
        <dbReference type="ARBA" id="ARBA00023237"/>
    </source>
</evidence>
<dbReference type="Gene3D" id="1.25.40.390">
    <property type="match status" value="1"/>
</dbReference>
<protein>
    <recommendedName>
        <fullName evidence="11">RagB/SusD domain-containing protein</fullName>
    </recommendedName>
</protein>
<evidence type="ECO:0000256" key="2">
    <source>
        <dbReference type="ARBA" id="ARBA00006275"/>
    </source>
</evidence>
<feature type="domain" description="SusD-like N-terminal" evidence="8">
    <location>
        <begin position="23"/>
        <end position="241"/>
    </location>
</feature>
<keyword evidence="10" id="KW-1185">Reference proteome</keyword>
<dbReference type="InterPro" id="IPR011990">
    <property type="entry name" value="TPR-like_helical_dom_sf"/>
</dbReference>
<dbReference type="InterPro" id="IPR012944">
    <property type="entry name" value="SusD_RagB_dom"/>
</dbReference>
<proteinExistence type="inferred from homology"/>
<evidence type="ECO:0000313" key="9">
    <source>
        <dbReference type="EMBL" id="EGK03738.1"/>
    </source>
</evidence>
<evidence type="ECO:0000256" key="1">
    <source>
        <dbReference type="ARBA" id="ARBA00004442"/>
    </source>
</evidence>
<accession>F8X043</accession>
<comment type="subcellular location">
    <subcellularLocation>
        <location evidence="1">Cell outer membrane</location>
    </subcellularLocation>
</comment>
<evidence type="ECO:0000313" key="10">
    <source>
        <dbReference type="Proteomes" id="UP000006420"/>
    </source>
</evidence>
<dbReference type="Gene3D" id="2.20.20.130">
    <property type="match status" value="1"/>
</dbReference>
<name>F8X043_9BACT</name>
<dbReference type="HOGENOM" id="CLU_015553_3_0_10"/>
<sequence length="473" mass="52003">MKKIYISLLLILGISAMTTSCSLDTENYQDIPTEEAYTSVQDVQNGMIGAYWALGTYRFYGKNVVAFGDMSADIAVGSQSSGHFANISRYVVSESATGELEEVWEYGYKVIDRCVRTIQGANKVLSSSPNLSDADKANINLYVSQCYSLRALANFTLVNMFALPYHAGTNNLGIPLLVDKPLDAFEKTERATVGQTYDRILLDITEAKKLMEDALSADIKEPSAFYFNRAAIYALEARVNLYMGNLAAAKVAAQKAIELKGYKEPSNEGYISMWSSIAISDEDIFTISKTTDDNLSANALNTLYGSYKGALVTGFASKFFNSTDIRLGLINGSHPAKFDGISTAQAVNNIPVFRKSEMYLIIAEVEAKAENIELAQEALFYTAKRDVAITSPDKLPSTKADLLGFISKERVREFFEEGHRYYDARRTGELITVVNGTKPNFDVSKFVFPIPADEINSGSGVVQNPNWSAALPK</sequence>
<comment type="caution">
    <text evidence="9">The sequence shown here is derived from an EMBL/GenBank/DDBJ whole genome shotgun (WGS) entry which is preliminary data.</text>
</comment>
<evidence type="ECO:0000259" key="8">
    <source>
        <dbReference type="Pfam" id="PF14322"/>
    </source>
</evidence>
<keyword evidence="5" id="KW-0998">Cell outer membrane</keyword>
<dbReference type="Pfam" id="PF14322">
    <property type="entry name" value="SusD-like_3"/>
    <property type="match status" value="1"/>
</dbReference>
<dbReference type="AlphaFoldDB" id="F8X043"/>
<dbReference type="EMBL" id="ADLW01000006">
    <property type="protein sequence ID" value="EGK03738.1"/>
    <property type="molecule type" value="Genomic_DNA"/>
</dbReference>
<evidence type="ECO:0000256" key="4">
    <source>
        <dbReference type="ARBA" id="ARBA00023136"/>
    </source>
</evidence>
<gene>
    <name evidence="9" type="ORF">HMPREF9456_01805</name>
</gene>
<comment type="similarity">
    <text evidence="2">Belongs to the SusD family.</text>
</comment>
<dbReference type="GeneID" id="78082452"/>
<reference evidence="9 10" key="1">
    <citation type="submission" date="2011-04" db="EMBL/GenBank/DDBJ databases">
        <title>The Genome Sequence of Dysgonomonas mossii DSM 22836.</title>
        <authorList>
            <consortium name="The Broad Institute Genome Sequencing Platform"/>
            <person name="Earl A."/>
            <person name="Ward D."/>
            <person name="Feldgarden M."/>
            <person name="Gevers D."/>
            <person name="Pudlo N."/>
            <person name="Martens E."/>
            <person name="Allen-Vercoe E."/>
            <person name="Young S.K."/>
            <person name="Zeng Q."/>
            <person name="Gargeya S."/>
            <person name="Fitzgerald M."/>
            <person name="Haas B."/>
            <person name="Abouelleil A."/>
            <person name="Alvarado L."/>
            <person name="Arachchi H.M."/>
            <person name="Berlin A."/>
            <person name="Brown A."/>
            <person name="Chapman S.B."/>
            <person name="Chen Z."/>
            <person name="Dunbar C."/>
            <person name="Freedman E."/>
            <person name="Gearin G."/>
            <person name="Gellesch M."/>
            <person name="Goldberg J."/>
            <person name="Griggs A."/>
            <person name="Gujja S."/>
            <person name="Heiman D."/>
            <person name="Howarth C."/>
            <person name="Larson L."/>
            <person name="Lui A."/>
            <person name="MacDonald P.J.P."/>
            <person name="Mehta T."/>
            <person name="Montmayeur A."/>
            <person name="Murphy C."/>
            <person name="Neiman D."/>
            <person name="Pearson M."/>
            <person name="Priest M."/>
            <person name="Roberts A."/>
            <person name="Saif S."/>
            <person name="Shea T."/>
            <person name="Shenoy N."/>
            <person name="Sisk P."/>
            <person name="Stolte C."/>
            <person name="Sykes S."/>
            <person name="Yandava C."/>
            <person name="Wortman J."/>
            <person name="Nusbaum C."/>
            <person name="Birren B."/>
        </authorList>
    </citation>
    <scope>NUCLEOTIDE SEQUENCE [LARGE SCALE GENOMIC DNA]</scope>
    <source>
        <strain evidence="9 10">DSM 22836</strain>
    </source>
</reference>
<evidence type="ECO:0000259" key="7">
    <source>
        <dbReference type="Pfam" id="PF07980"/>
    </source>
</evidence>
<evidence type="ECO:0000256" key="6">
    <source>
        <dbReference type="SAM" id="SignalP"/>
    </source>
</evidence>
<dbReference type="RefSeq" id="WP_006843176.1">
    <property type="nucleotide sequence ID" value="NZ_AQWJ01000003.1"/>
</dbReference>
<dbReference type="Pfam" id="PF07980">
    <property type="entry name" value="SusD_RagB"/>
    <property type="match status" value="1"/>
</dbReference>
<evidence type="ECO:0000256" key="3">
    <source>
        <dbReference type="ARBA" id="ARBA00022729"/>
    </source>
</evidence>
<keyword evidence="3 6" id="KW-0732">Signal</keyword>
<dbReference type="GO" id="GO:0009279">
    <property type="term" value="C:cell outer membrane"/>
    <property type="evidence" value="ECO:0007669"/>
    <property type="project" value="UniProtKB-SubCell"/>
</dbReference>
<feature type="chain" id="PRO_5003379837" description="RagB/SusD domain-containing protein" evidence="6">
    <location>
        <begin position="23"/>
        <end position="473"/>
    </location>
</feature>
<organism evidence="9 10">
    <name type="scientific">Dysgonomonas mossii DSM 22836</name>
    <dbReference type="NCBI Taxonomy" id="742767"/>
    <lineage>
        <taxon>Bacteria</taxon>
        <taxon>Pseudomonadati</taxon>
        <taxon>Bacteroidota</taxon>
        <taxon>Bacteroidia</taxon>
        <taxon>Bacteroidales</taxon>
        <taxon>Dysgonomonadaceae</taxon>
        <taxon>Dysgonomonas</taxon>
    </lineage>
</organism>